<comment type="subcellular location">
    <subcellularLocation>
        <location evidence="1">Membrane</location>
    </subcellularLocation>
</comment>
<dbReference type="PANTHER" id="PTHR37042">
    <property type="entry name" value="OUTER MEMBRANE PROTEIN RV1973"/>
    <property type="match status" value="1"/>
</dbReference>
<evidence type="ECO:0000256" key="2">
    <source>
        <dbReference type="ARBA" id="ARBA00023136"/>
    </source>
</evidence>
<reference evidence="4 5" key="1">
    <citation type="journal article" date="2022" name="BMC Genomics">
        <title>Comparative genome analysis of mycobacteria focusing on tRNA and non-coding RNA.</title>
        <authorList>
            <person name="Behra P.R.K."/>
            <person name="Pettersson B.M.F."/>
            <person name="Ramesh M."/>
            <person name="Das S."/>
            <person name="Dasgupta S."/>
            <person name="Kirsebom L.A."/>
        </authorList>
    </citation>
    <scope>NUCLEOTIDE SEQUENCE [LARGE SCALE GENOMIC DNA]</scope>
    <source>
        <strain evidence="4 5">DSM 44078</strain>
    </source>
</reference>
<feature type="transmembrane region" description="Helical" evidence="3">
    <location>
        <begin position="77"/>
        <end position="96"/>
    </location>
</feature>
<name>A0ABT3C8G0_9MYCO</name>
<gene>
    <name evidence="4" type="ORF">H7J73_06605</name>
</gene>
<evidence type="ECO:0000256" key="3">
    <source>
        <dbReference type="SAM" id="Phobius"/>
    </source>
</evidence>
<dbReference type="EMBL" id="JACKTY010000018">
    <property type="protein sequence ID" value="MCV7225701.1"/>
    <property type="molecule type" value="Genomic_DNA"/>
</dbReference>
<proteinExistence type="predicted"/>
<dbReference type="RefSeq" id="WP_264066491.1">
    <property type="nucleotide sequence ID" value="NZ_JACKTY010000018.1"/>
</dbReference>
<evidence type="ECO:0000313" key="4">
    <source>
        <dbReference type="EMBL" id="MCV7225701.1"/>
    </source>
</evidence>
<dbReference type="PANTHER" id="PTHR37042:SF4">
    <property type="entry name" value="OUTER MEMBRANE PROTEIN RV1973"/>
    <property type="match status" value="1"/>
</dbReference>
<dbReference type="Proteomes" id="UP001526201">
    <property type="component" value="Unassembled WGS sequence"/>
</dbReference>
<keyword evidence="3" id="KW-0812">Transmembrane</keyword>
<feature type="transmembrane region" description="Helical" evidence="3">
    <location>
        <begin position="7"/>
        <end position="28"/>
    </location>
</feature>
<evidence type="ECO:0000256" key="1">
    <source>
        <dbReference type="ARBA" id="ARBA00004370"/>
    </source>
</evidence>
<protein>
    <recommendedName>
        <fullName evidence="6">Transmembrane protein</fullName>
    </recommendedName>
</protein>
<organism evidence="4 5">
    <name type="scientific">Mycolicibacterium komossense</name>
    <dbReference type="NCBI Taxonomy" id="1779"/>
    <lineage>
        <taxon>Bacteria</taxon>
        <taxon>Bacillati</taxon>
        <taxon>Actinomycetota</taxon>
        <taxon>Actinomycetes</taxon>
        <taxon>Mycobacteriales</taxon>
        <taxon>Mycobacteriaceae</taxon>
        <taxon>Mycolicibacterium</taxon>
    </lineage>
</organism>
<keyword evidence="2 3" id="KW-0472">Membrane</keyword>
<evidence type="ECO:0008006" key="6">
    <source>
        <dbReference type="Google" id="ProtNLM"/>
    </source>
</evidence>
<keyword evidence="3" id="KW-1133">Transmembrane helix</keyword>
<accession>A0ABT3C8G0</accession>
<evidence type="ECO:0000313" key="5">
    <source>
        <dbReference type="Proteomes" id="UP001526201"/>
    </source>
</evidence>
<keyword evidence="5" id="KW-1185">Reference proteome</keyword>
<feature type="transmembrane region" description="Helical" evidence="3">
    <location>
        <begin position="34"/>
        <end position="56"/>
    </location>
</feature>
<comment type="caution">
    <text evidence="4">The sequence shown here is derived from an EMBL/GenBank/DDBJ whole genome shotgun (WGS) entry which is preliminary data.</text>
</comment>
<sequence>MRNLWRLLAFDIVGPLIAIAALVMVGVFLGWPLWWVSVCSMLCLLVVQSIIVNFVLLRRDRVTVGTDDDGAPLRLAAVALTTAALVAAVLVGYTRWTVPDRDMNSDTEEVVRLATAVSEATATFSPQDPESSIDRAAALMAPDQAAAFKANFGKSTEDLARKNISAQAQTISAGVEALGPAAASVAVVMRGTQNVPGQQPSKAVLALRVALTKQDGKWLVYDVAPINAAGGS</sequence>